<dbReference type="EMBL" id="LAZR01037804">
    <property type="protein sequence ID" value="KKL21248.1"/>
    <property type="molecule type" value="Genomic_DNA"/>
</dbReference>
<comment type="caution">
    <text evidence="2">The sequence shown here is derived from an EMBL/GenBank/DDBJ whole genome shotgun (WGS) entry which is preliminary data.</text>
</comment>
<keyword evidence="1" id="KW-0472">Membrane</keyword>
<sequence>MNGTERDYFDVKITQIDRKLQSIHDDVLVIKTERKMEKKFTVIVAGAIAFVVTTLTGLIWR</sequence>
<reference evidence="2" key="1">
    <citation type="journal article" date="2015" name="Nature">
        <title>Complex archaea that bridge the gap between prokaryotes and eukaryotes.</title>
        <authorList>
            <person name="Spang A."/>
            <person name="Saw J.H."/>
            <person name="Jorgensen S.L."/>
            <person name="Zaremba-Niedzwiedzka K."/>
            <person name="Martijn J."/>
            <person name="Lind A.E."/>
            <person name="van Eijk R."/>
            <person name="Schleper C."/>
            <person name="Guy L."/>
            <person name="Ettema T.J."/>
        </authorList>
    </citation>
    <scope>NUCLEOTIDE SEQUENCE</scope>
</reference>
<proteinExistence type="predicted"/>
<name>A0A0F9EB29_9ZZZZ</name>
<protein>
    <submittedName>
        <fullName evidence="2">Uncharacterized protein</fullName>
    </submittedName>
</protein>
<evidence type="ECO:0000313" key="2">
    <source>
        <dbReference type="EMBL" id="KKL21248.1"/>
    </source>
</evidence>
<feature type="transmembrane region" description="Helical" evidence="1">
    <location>
        <begin position="40"/>
        <end position="60"/>
    </location>
</feature>
<keyword evidence="1" id="KW-0812">Transmembrane</keyword>
<organism evidence="2">
    <name type="scientific">marine sediment metagenome</name>
    <dbReference type="NCBI Taxonomy" id="412755"/>
    <lineage>
        <taxon>unclassified sequences</taxon>
        <taxon>metagenomes</taxon>
        <taxon>ecological metagenomes</taxon>
    </lineage>
</organism>
<dbReference type="AlphaFoldDB" id="A0A0F9EB29"/>
<accession>A0A0F9EB29</accession>
<keyword evidence="1" id="KW-1133">Transmembrane helix</keyword>
<gene>
    <name evidence="2" type="ORF">LCGC14_2447360</name>
</gene>
<evidence type="ECO:0000256" key="1">
    <source>
        <dbReference type="SAM" id="Phobius"/>
    </source>
</evidence>